<evidence type="ECO:0000313" key="2">
    <source>
        <dbReference type="EMBL" id="KAJ8070560.1"/>
    </source>
</evidence>
<keyword evidence="3" id="KW-1185">Reference proteome</keyword>
<organism evidence="2 3">
    <name type="scientific">Sclerotinia nivalis</name>
    <dbReference type="NCBI Taxonomy" id="352851"/>
    <lineage>
        <taxon>Eukaryota</taxon>
        <taxon>Fungi</taxon>
        <taxon>Dikarya</taxon>
        <taxon>Ascomycota</taxon>
        <taxon>Pezizomycotina</taxon>
        <taxon>Leotiomycetes</taxon>
        <taxon>Helotiales</taxon>
        <taxon>Sclerotiniaceae</taxon>
        <taxon>Sclerotinia</taxon>
    </lineage>
</organism>
<evidence type="ECO:0000313" key="3">
    <source>
        <dbReference type="Proteomes" id="UP001152300"/>
    </source>
</evidence>
<dbReference type="EMBL" id="JAPEIS010000001">
    <property type="protein sequence ID" value="KAJ8070560.1"/>
    <property type="molecule type" value="Genomic_DNA"/>
</dbReference>
<name>A0A9X0DQ97_9HELO</name>
<accession>A0A9X0DQ97</accession>
<dbReference type="Proteomes" id="UP001152300">
    <property type="component" value="Unassembled WGS sequence"/>
</dbReference>
<evidence type="ECO:0000256" key="1">
    <source>
        <dbReference type="SAM" id="MobiDB-lite"/>
    </source>
</evidence>
<dbReference type="AlphaFoldDB" id="A0A9X0DQ97"/>
<feature type="compositionally biased region" description="Polar residues" evidence="1">
    <location>
        <begin position="1"/>
        <end position="21"/>
    </location>
</feature>
<protein>
    <submittedName>
        <fullName evidence="2">Uncharacterized protein</fullName>
    </submittedName>
</protein>
<dbReference type="OrthoDB" id="10388213at2759"/>
<gene>
    <name evidence="2" type="ORF">OCU04_000934</name>
</gene>
<sequence length="137" mass="15390">MSASHSQSTGGEQPQDISSQISDEHQSRIKIFTKTIAGLSESFLPLSPKERDEHRRLYKDACLRIIDYYRNGNELPAAGKCVFTITGHDGVWRDTVIEMMKIARRLKGFPVSDHFAFQACHNIDTGISKEMGRGYAS</sequence>
<reference evidence="2" key="1">
    <citation type="submission" date="2022-11" db="EMBL/GenBank/DDBJ databases">
        <title>Genome Resource of Sclerotinia nivalis Strain SnTB1, a Plant Pathogen Isolated from American Ginseng.</title>
        <authorList>
            <person name="Fan S."/>
        </authorList>
    </citation>
    <scope>NUCLEOTIDE SEQUENCE</scope>
    <source>
        <strain evidence="2">SnTB1</strain>
    </source>
</reference>
<proteinExistence type="predicted"/>
<feature type="region of interest" description="Disordered" evidence="1">
    <location>
        <begin position="1"/>
        <end position="23"/>
    </location>
</feature>
<comment type="caution">
    <text evidence="2">The sequence shown here is derived from an EMBL/GenBank/DDBJ whole genome shotgun (WGS) entry which is preliminary data.</text>
</comment>